<evidence type="ECO:0000313" key="2">
    <source>
        <dbReference type="EMBL" id="UYP44261.1"/>
    </source>
</evidence>
<feature type="domain" description="Phosphoribulokinase/uridine kinase" evidence="1">
    <location>
        <begin position="32"/>
        <end position="155"/>
    </location>
</feature>
<evidence type="ECO:0000259" key="1">
    <source>
        <dbReference type="Pfam" id="PF00485"/>
    </source>
</evidence>
<name>A0ABY6HL71_9ARCH</name>
<dbReference type="InterPro" id="IPR006083">
    <property type="entry name" value="PRK/URK"/>
</dbReference>
<dbReference type="InterPro" id="IPR027417">
    <property type="entry name" value="P-loop_NTPase"/>
</dbReference>
<evidence type="ECO:0000313" key="3">
    <source>
        <dbReference type="Proteomes" id="UP001208689"/>
    </source>
</evidence>
<dbReference type="EMBL" id="CP104013">
    <property type="protein sequence ID" value="UYP44261.1"/>
    <property type="molecule type" value="Genomic_DNA"/>
</dbReference>
<dbReference type="Gene3D" id="3.40.50.300">
    <property type="entry name" value="P-loop containing nucleotide triphosphate hydrolases"/>
    <property type="match status" value="1"/>
</dbReference>
<dbReference type="Pfam" id="PF00485">
    <property type="entry name" value="PRK"/>
    <property type="match status" value="1"/>
</dbReference>
<keyword evidence="3" id="KW-1185">Reference proteome</keyword>
<dbReference type="GO" id="GO:0004849">
    <property type="term" value="F:uridine kinase activity"/>
    <property type="evidence" value="ECO:0007669"/>
    <property type="project" value="UniProtKB-EC"/>
</dbReference>
<reference evidence="2" key="1">
    <citation type="submission" date="2022-09" db="EMBL/GenBank/DDBJ databases">
        <title>Actin cytoskeleton and complex cell architecture in an #Asgard archaeon.</title>
        <authorList>
            <person name="Ponce Toledo R.I."/>
            <person name="Schleper C."/>
            <person name="Rodrigues Oliveira T."/>
            <person name="Wollweber F."/>
            <person name="Xu J."/>
            <person name="Rittmann S."/>
            <person name="Klingl A."/>
            <person name="Pilhofer M."/>
        </authorList>
    </citation>
    <scope>NUCLEOTIDE SEQUENCE</scope>
    <source>
        <strain evidence="2">B-35</strain>
    </source>
</reference>
<keyword evidence="2" id="KW-0808">Transferase</keyword>
<proteinExistence type="predicted"/>
<accession>A0ABY6HL71</accession>
<dbReference type="Proteomes" id="UP001208689">
    <property type="component" value="Chromosome"/>
</dbReference>
<organism evidence="2 3">
    <name type="scientific">Candidatus Lokiarchaeum ossiferum</name>
    <dbReference type="NCBI Taxonomy" id="2951803"/>
    <lineage>
        <taxon>Archaea</taxon>
        <taxon>Promethearchaeati</taxon>
        <taxon>Promethearchaeota</taxon>
        <taxon>Promethearchaeia</taxon>
        <taxon>Promethearchaeales</taxon>
        <taxon>Promethearchaeaceae</taxon>
        <taxon>Candidatus Lokiarchaeum</taxon>
    </lineage>
</organism>
<gene>
    <name evidence="2" type="ORF">NEF87_000546</name>
</gene>
<keyword evidence="2" id="KW-0418">Kinase</keyword>
<dbReference type="SUPFAM" id="SSF52540">
    <property type="entry name" value="P-loop containing nucleoside triphosphate hydrolases"/>
    <property type="match status" value="1"/>
</dbReference>
<protein>
    <submittedName>
        <fullName evidence="2">Uridine kinase</fullName>
        <ecNumber evidence="2">2.7.1.48</ecNumber>
    </submittedName>
</protein>
<dbReference type="EC" id="2.7.1.48" evidence="2"/>
<sequence length="212" mass="24658">MLGDVLLIEEKHKNVAHEIVQKYLKTRREKLIITIGGESGSGKSEVAHMVGRYLKKEGILTKILHTDNYYRIPPNNRLEWRKKEGISAINFTEYDWDLIIKNILDFKSDKVGNLPCVDLINDRVDTLITDFSGISVLILEGLYSLHFTGDFNIYIDLTYHETKKAQSMRGKEIYDDFRMKVLEREHKIVSKFRSEANYIISKQFSLLSISEK</sequence>